<reference evidence="4 5" key="1">
    <citation type="submission" date="2016-05" db="EMBL/GenBank/DDBJ databases">
        <title>Draft genome sequence of a porcine commensal Rothia nasimurium.</title>
        <authorList>
            <person name="Gaiser R.A."/>
            <person name="Van Baarlen P."/>
            <person name="Wells J.M."/>
        </authorList>
    </citation>
    <scope>NUCLEOTIDE SEQUENCE [LARGE SCALE GENOMIC DNA]</scope>
    <source>
        <strain evidence="4 5">PT-32</strain>
    </source>
</reference>
<dbReference type="Gene3D" id="3.30.420.40">
    <property type="match status" value="1"/>
</dbReference>
<evidence type="ECO:0000256" key="2">
    <source>
        <dbReference type="ARBA" id="ARBA00022801"/>
    </source>
</evidence>
<gene>
    <name evidence="4" type="ORF">A7979_03470</name>
</gene>
<dbReference type="OrthoDB" id="9793035at2"/>
<dbReference type="InterPro" id="IPR043129">
    <property type="entry name" value="ATPase_NBD"/>
</dbReference>
<dbReference type="GO" id="GO:0016462">
    <property type="term" value="F:pyrophosphatase activity"/>
    <property type="evidence" value="ECO:0007669"/>
    <property type="project" value="TreeGrafter"/>
</dbReference>
<accession>A0A1Y1RNG6</accession>
<evidence type="ECO:0000313" key="5">
    <source>
        <dbReference type="Proteomes" id="UP000192359"/>
    </source>
</evidence>
<dbReference type="EMBL" id="LXWF01000040">
    <property type="protein sequence ID" value="ORC16395.1"/>
    <property type="molecule type" value="Genomic_DNA"/>
</dbReference>
<comment type="caution">
    <text evidence="4">The sequence shown here is derived from an EMBL/GenBank/DDBJ whole genome shotgun (WGS) entry which is preliminary data.</text>
</comment>
<protein>
    <submittedName>
        <fullName evidence="4">Exopolyphosphatase</fullName>
    </submittedName>
</protein>
<feature type="domain" description="Ppx/GppA phosphatase N-terminal" evidence="3">
    <location>
        <begin position="32"/>
        <end position="306"/>
    </location>
</feature>
<name>A0A1Y1RNG6_9MICC</name>
<organism evidence="4 5">
    <name type="scientific">Rothia nasimurium</name>
    <dbReference type="NCBI Taxonomy" id="85336"/>
    <lineage>
        <taxon>Bacteria</taxon>
        <taxon>Bacillati</taxon>
        <taxon>Actinomycetota</taxon>
        <taxon>Actinomycetes</taxon>
        <taxon>Micrococcales</taxon>
        <taxon>Micrococcaceae</taxon>
        <taxon>Rothia</taxon>
    </lineage>
</organism>
<dbReference type="InterPro" id="IPR050273">
    <property type="entry name" value="GppA/Ppx_hydrolase"/>
</dbReference>
<keyword evidence="2" id="KW-0378">Hydrolase</keyword>
<dbReference type="Gene3D" id="3.30.420.150">
    <property type="entry name" value="Exopolyphosphatase. Domain 2"/>
    <property type="match status" value="1"/>
</dbReference>
<dbReference type="Pfam" id="PF02541">
    <property type="entry name" value="Ppx-GppA"/>
    <property type="match status" value="1"/>
</dbReference>
<keyword evidence="5" id="KW-1185">Reference proteome</keyword>
<dbReference type="RefSeq" id="WP_083091967.1">
    <property type="nucleotide sequence ID" value="NZ_LXWF01000040.1"/>
</dbReference>
<dbReference type="PANTHER" id="PTHR30005:SF0">
    <property type="entry name" value="RETROGRADE REGULATION PROTEIN 2"/>
    <property type="match status" value="1"/>
</dbReference>
<dbReference type="InterPro" id="IPR003695">
    <property type="entry name" value="Ppx_GppA_N"/>
</dbReference>
<dbReference type="Proteomes" id="UP000192359">
    <property type="component" value="Unassembled WGS sequence"/>
</dbReference>
<evidence type="ECO:0000256" key="1">
    <source>
        <dbReference type="ARBA" id="ARBA00007125"/>
    </source>
</evidence>
<evidence type="ECO:0000259" key="3">
    <source>
        <dbReference type="Pfam" id="PF02541"/>
    </source>
</evidence>
<evidence type="ECO:0000313" key="4">
    <source>
        <dbReference type="EMBL" id="ORC16395.1"/>
    </source>
</evidence>
<dbReference type="PANTHER" id="PTHR30005">
    <property type="entry name" value="EXOPOLYPHOSPHATASE"/>
    <property type="match status" value="1"/>
</dbReference>
<dbReference type="CDD" id="cd24056">
    <property type="entry name" value="ASKHA_NBD_MtPPX1-like"/>
    <property type="match status" value="1"/>
</dbReference>
<comment type="similarity">
    <text evidence="1">Belongs to the GppA/Ppx family.</text>
</comment>
<proteinExistence type="inferred from homology"/>
<dbReference type="AlphaFoldDB" id="A0A1Y1RNG6"/>
<dbReference type="SUPFAM" id="SSF53067">
    <property type="entry name" value="Actin-like ATPase domain"/>
    <property type="match status" value="2"/>
</dbReference>
<sequence>MRLGVLDIGSNTGHLLLIEGQLGSRPEAYTASHKEPLQLVRYIDADGNITDEGCDRLTAFVKSAVLYAIEHGAEDLLAFATSAIRESKNGPAVLQHVQNQTGVNLTEITGDQEAAITYHAVRHWQGWGAGRILNFDIGGGSFEFSTGMDAYPDDAISVPLGATRLTGDWFTGEVPAPREIKKVRKYVRETLEPVAEQLLAYGQPHMVVGTSKTFRSLARICGAAPYSAGPYVKREMMLRDLRLWTRRMEAMPPSERGDLPGVSEVRAEQMLAGAIAAETAMDVFNVDQMRVSPWALREGLILRRMNYLSQQGPEAMIDPRSLAEYVQG</sequence>
<dbReference type="FunFam" id="3.30.420.150:FF:000006">
    <property type="entry name" value="Ppx/GppA family phosphatase"/>
    <property type="match status" value="1"/>
</dbReference>